<evidence type="ECO:0000313" key="2">
    <source>
        <dbReference type="EMBL" id="TWE15974.1"/>
    </source>
</evidence>
<dbReference type="PROSITE" id="PS50943">
    <property type="entry name" value="HTH_CROC1"/>
    <property type="match status" value="1"/>
</dbReference>
<dbReference type="RefSeq" id="WP_170290499.1">
    <property type="nucleotide sequence ID" value="NZ_BAAABR010000026.1"/>
</dbReference>
<dbReference type="Proteomes" id="UP000318416">
    <property type="component" value="Unassembled WGS sequence"/>
</dbReference>
<keyword evidence="3" id="KW-1185">Reference proteome</keyword>
<feature type="domain" description="HTH cro/C1-type" evidence="1">
    <location>
        <begin position="19"/>
        <end position="75"/>
    </location>
</feature>
<dbReference type="Gene3D" id="1.10.260.40">
    <property type="entry name" value="lambda repressor-like DNA-binding domains"/>
    <property type="match status" value="1"/>
</dbReference>
<protein>
    <submittedName>
        <fullName evidence="2">Transcriptional regulator with XRE-family HTH domain</fullName>
    </submittedName>
</protein>
<evidence type="ECO:0000259" key="1">
    <source>
        <dbReference type="PROSITE" id="PS50943"/>
    </source>
</evidence>
<sequence>MSLSLHVSGSARSRFGSRLRHWRRLRGLSQAELGRRLGYDDSHISRVENTRRWPPAGMAERIDELLGTDGELAELWPQVEQERQRLAQRGRALATPAPVDGMEQLLDAYRAAGQAMGGRALVDVLEHHIRLIARQQRGAQPAARARLSSLAARYAELAGWARFDDAEYGRALVWYEHGREFAASAGDSGTTCLLLARQSAVHWSCGHSAAAIASAAAAYETARGRPALQARAAIARARGLALAGDRSGTQRALEEAAALTEAAARSRAAQRWAGEADAVLSVAHGTCHRDLAVRTGRRAHARAAVTGLLDALAQLPVEKDHFRALVTARLAGAYAWAGEPEAAAATLGRVAESTGGRVAQERRQAEAWLARHRVSA</sequence>
<comment type="caution">
    <text evidence="2">The sequence shown here is derived from an EMBL/GenBank/DDBJ whole genome shotgun (WGS) entry which is preliminary data.</text>
</comment>
<dbReference type="InterPro" id="IPR010982">
    <property type="entry name" value="Lambda_DNA-bd_dom_sf"/>
</dbReference>
<name>A0A561EK33_9ACTN</name>
<dbReference type="Pfam" id="PF13560">
    <property type="entry name" value="HTH_31"/>
    <property type="match status" value="1"/>
</dbReference>
<dbReference type="EMBL" id="VIVR01000001">
    <property type="protein sequence ID" value="TWE15974.1"/>
    <property type="molecule type" value="Genomic_DNA"/>
</dbReference>
<reference evidence="2 3" key="1">
    <citation type="submission" date="2019-06" db="EMBL/GenBank/DDBJ databases">
        <title>Sequencing the genomes of 1000 actinobacteria strains.</title>
        <authorList>
            <person name="Klenk H.-P."/>
        </authorList>
    </citation>
    <scope>NUCLEOTIDE SEQUENCE [LARGE SCALE GENOMIC DNA]</scope>
    <source>
        <strain evidence="2 3">DSM 41649</strain>
    </source>
</reference>
<dbReference type="AlphaFoldDB" id="A0A561EK33"/>
<dbReference type="SMART" id="SM00530">
    <property type="entry name" value="HTH_XRE"/>
    <property type="match status" value="1"/>
</dbReference>
<dbReference type="SUPFAM" id="SSF47413">
    <property type="entry name" value="lambda repressor-like DNA-binding domains"/>
    <property type="match status" value="1"/>
</dbReference>
<dbReference type="InterPro" id="IPR001387">
    <property type="entry name" value="Cro/C1-type_HTH"/>
</dbReference>
<dbReference type="CDD" id="cd00093">
    <property type="entry name" value="HTH_XRE"/>
    <property type="match status" value="1"/>
</dbReference>
<organism evidence="2 3">
    <name type="scientific">Kitasatospora atroaurantiaca</name>
    <dbReference type="NCBI Taxonomy" id="285545"/>
    <lineage>
        <taxon>Bacteria</taxon>
        <taxon>Bacillati</taxon>
        <taxon>Actinomycetota</taxon>
        <taxon>Actinomycetes</taxon>
        <taxon>Kitasatosporales</taxon>
        <taxon>Streptomycetaceae</taxon>
        <taxon>Kitasatospora</taxon>
    </lineage>
</organism>
<gene>
    <name evidence="2" type="ORF">FB465_0930</name>
</gene>
<proteinExistence type="predicted"/>
<dbReference type="GO" id="GO:0003677">
    <property type="term" value="F:DNA binding"/>
    <property type="evidence" value="ECO:0007669"/>
    <property type="project" value="InterPro"/>
</dbReference>
<accession>A0A561EK33</accession>
<evidence type="ECO:0000313" key="3">
    <source>
        <dbReference type="Proteomes" id="UP000318416"/>
    </source>
</evidence>